<keyword evidence="3" id="KW-0663">Pyridoxal phosphate</keyword>
<reference evidence="7 8" key="1">
    <citation type="submission" date="2021-01" db="EMBL/GenBank/DDBJ databases">
        <title>Genome public.</title>
        <authorList>
            <person name="Liu C."/>
            <person name="Sun Q."/>
        </authorList>
    </citation>
    <scope>NUCLEOTIDE SEQUENCE [LARGE SCALE GENOMIC DNA]</scope>
    <source>
        <strain evidence="7 8">YIM B02515</strain>
    </source>
</reference>
<keyword evidence="8" id="KW-1185">Reference proteome</keyword>
<dbReference type="SUPFAM" id="SSF53383">
    <property type="entry name" value="PLP-dependent transferases"/>
    <property type="match status" value="1"/>
</dbReference>
<organism evidence="7 8">
    <name type="scientific">Clostridium rhizosphaerae</name>
    <dbReference type="NCBI Taxonomy" id="2803861"/>
    <lineage>
        <taxon>Bacteria</taxon>
        <taxon>Bacillati</taxon>
        <taxon>Bacillota</taxon>
        <taxon>Clostridia</taxon>
        <taxon>Eubacteriales</taxon>
        <taxon>Clostridiaceae</taxon>
        <taxon>Clostridium</taxon>
    </lineage>
</organism>
<dbReference type="Proteomes" id="UP000632377">
    <property type="component" value="Unassembled WGS sequence"/>
</dbReference>
<dbReference type="Gene3D" id="3.90.1150.10">
    <property type="entry name" value="Aspartate Aminotransferase, domain 1"/>
    <property type="match status" value="1"/>
</dbReference>
<evidence type="ECO:0000313" key="8">
    <source>
        <dbReference type="Proteomes" id="UP000632377"/>
    </source>
</evidence>
<protein>
    <recommendedName>
        <fullName evidence="2">cysteine-S-conjugate beta-lyase</fullName>
        <ecNumber evidence="2">4.4.1.13</ecNumber>
    </recommendedName>
</protein>
<proteinExistence type="inferred from homology"/>
<dbReference type="PANTHER" id="PTHR43525:SF1">
    <property type="entry name" value="PROTEIN MALY"/>
    <property type="match status" value="1"/>
</dbReference>
<evidence type="ECO:0000313" key="7">
    <source>
        <dbReference type="EMBL" id="MBL4935705.1"/>
    </source>
</evidence>
<keyword evidence="4" id="KW-0456">Lyase</keyword>
<comment type="similarity">
    <text evidence="5">Belongs to the class-II pyridoxal-phosphate-dependent aminotransferase family. MalY/PatB cystathionine beta-lyase subfamily.</text>
</comment>
<dbReference type="GO" id="GO:0008483">
    <property type="term" value="F:transaminase activity"/>
    <property type="evidence" value="ECO:0007669"/>
    <property type="project" value="UniProtKB-KW"/>
</dbReference>
<name>A0ABS1T8N6_9CLOT</name>
<accession>A0ABS1T8N6</accession>
<dbReference type="NCBIfam" id="TIGR04350">
    <property type="entry name" value="C_S_lyase_PatB"/>
    <property type="match status" value="1"/>
</dbReference>
<dbReference type="InterPro" id="IPR004839">
    <property type="entry name" value="Aminotransferase_I/II_large"/>
</dbReference>
<dbReference type="RefSeq" id="WP_202748298.1">
    <property type="nucleotide sequence ID" value="NZ_JAESWC010000002.1"/>
</dbReference>
<dbReference type="Pfam" id="PF00155">
    <property type="entry name" value="Aminotran_1_2"/>
    <property type="match status" value="1"/>
</dbReference>
<comment type="caution">
    <text evidence="7">The sequence shown here is derived from an EMBL/GenBank/DDBJ whole genome shotgun (WGS) entry which is preliminary data.</text>
</comment>
<dbReference type="InterPro" id="IPR051798">
    <property type="entry name" value="Class-II_PLP-Dep_Aminotrans"/>
</dbReference>
<evidence type="ECO:0000256" key="5">
    <source>
        <dbReference type="ARBA" id="ARBA00037974"/>
    </source>
</evidence>
<evidence type="ECO:0000256" key="1">
    <source>
        <dbReference type="ARBA" id="ARBA00001933"/>
    </source>
</evidence>
<evidence type="ECO:0000259" key="6">
    <source>
        <dbReference type="Pfam" id="PF00155"/>
    </source>
</evidence>
<evidence type="ECO:0000256" key="4">
    <source>
        <dbReference type="ARBA" id="ARBA00023239"/>
    </source>
</evidence>
<dbReference type="EMBL" id="JAESWC010000002">
    <property type="protein sequence ID" value="MBL4935705.1"/>
    <property type="molecule type" value="Genomic_DNA"/>
</dbReference>
<evidence type="ECO:0000256" key="2">
    <source>
        <dbReference type="ARBA" id="ARBA00012224"/>
    </source>
</evidence>
<keyword evidence="7" id="KW-0808">Transferase</keyword>
<dbReference type="InterPro" id="IPR015422">
    <property type="entry name" value="PyrdxlP-dep_Trfase_small"/>
</dbReference>
<dbReference type="InterPro" id="IPR015421">
    <property type="entry name" value="PyrdxlP-dep_Trfase_major"/>
</dbReference>
<feature type="domain" description="Aminotransferase class I/classII large" evidence="6">
    <location>
        <begin position="25"/>
        <end position="379"/>
    </location>
</feature>
<gene>
    <name evidence="7" type="ORF">JK636_08035</name>
</gene>
<dbReference type="PANTHER" id="PTHR43525">
    <property type="entry name" value="PROTEIN MALY"/>
    <property type="match status" value="1"/>
</dbReference>
<dbReference type="InterPro" id="IPR027619">
    <property type="entry name" value="C-S_lyase_PatB-like"/>
</dbReference>
<dbReference type="Gene3D" id="3.40.640.10">
    <property type="entry name" value="Type I PLP-dependent aspartate aminotransferase-like (Major domain)"/>
    <property type="match status" value="1"/>
</dbReference>
<dbReference type="CDD" id="cd00609">
    <property type="entry name" value="AAT_like"/>
    <property type="match status" value="1"/>
</dbReference>
<dbReference type="EC" id="4.4.1.13" evidence="2"/>
<dbReference type="InterPro" id="IPR015424">
    <property type="entry name" value="PyrdxlP-dep_Trfase"/>
</dbReference>
<keyword evidence="7" id="KW-0032">Aminotransferase</keyword>
<sequence>MKYDFDKVIDRKNTRSVKWDLKKKDIIPMWVADMDFEVPDEVVQAIKNRAEHKIYGYTAPDKEYYDSIINWFERRHGFVIKKEWINYCPGVVPAVNMLIRAFTKPGDKVILQVPVYHPFFTAVENNGCEVVENPLKLTEDKYEIDFEDLEKKIEDNKVKVLVLCNPHNPVGRVWTKEELVRLGELCIKNNVIVISDEIHCDLVYKEYNHISFASIKDDFAQISAVCTAPSKTFNLAGLQTSSIIIANNDLRKKFFDVLEDNGIWAPNIFGIEALEAAYNYGEQWLDEVIEYLKGNLDFLTQYISKNIPKLKIIKPEGTYLVWVDCRGLGMDSKELHNFFLNKAGVWFDEGYIFGRGGEGYERINIACSRKLLEEALKRIEAAVRDL</sequence>
<comment type="cofactor">
    <cofactor evidence="1">
        <name>pyridoxal 5'-phosphate</name>
        <dbReference type="ChEBI" id="CHEBI:597326"/>
    </cofactor>
</comment>
<evidence type="ECO:0000256" key="3">
    <source>
        <dbReference type="ARBA" id="ARBA00022898"/>
    </source>
</evidence>